<dbReference type="HOGENOM" id="CLU_163478_0_0_1"/>
<dbReference type="Proteomes" id="UP000053263">
    <property type="component" value="Unassembled WGS sequence"/>
</dbReference>
<evidence type="ECO:0000313" key="1">
    <source>
        <dbReference type="EMBL" id="KII83656.1"/>
    </source>
</evidence>
<dbReference type="OrthoDB" id="3265020at2759"/>
<reference evidence="1 2" key="1">
    <citation type="submission" date="2014-06" db="EMBL/GenBank/DDBJ databases">
        <title>Evolutionary Origins and Diversification of the Mycorrhizal Mutualists.</title>
        <authorList>
            <consortium name="DOE Joint Genome Institute"/>
            <consortium name="Mycorrhizal Genomics Consortium"/>
            <person name="Kohler A."/>
            <person name="Kuo A."/>
            <person name="Nagy L.G."/>
            <person name="Floudas D."/>
            <person name="Copeland A."/>
            <person name="Barry K.W."/>
            <person name="Cichocki N."/>
            <person name="Veneault-Fourrey C."/>
            <person name="LaButti K."/>
            <person name="Lindquist E.A."/>
            <person name="Lipzen A."/>
            <person name="Lundell T."/>
            <person name="Morin E."/>
            <person name="Murat C."/>
            <person name="Riley R."/>
            <person name="Ohm R."/>
            <person name="Sun H."/>
            <person name="Tunlid A."/>
            <person name="Henrissat B."/>
            <person name="Grigoriev I.V."/>
            <person name="Hibbett D.S."/>
            <person name="Martin F."/>
        </authorList>
    </citation>
    <scope>NUCLEOTIDE SEQUENCE [LARGE SCALE GENOMIC DNA]</scope>
    <source>
        <strain evidence="1 2">FD-325 SS-3</strain>
    </source>
</reference>
<organism evidence="1 2">
    <name type="scientific">Plicaturopsis crispa FD-325 SS-3</name>
    <dbReference type="NCBI Taxonomy" id="944288"/>
    <lineage>
        <taxon>Eukaryota</taxon>
        <taxon>Fungi</taxon>
        <taxon>Dikarya</taxon>
        <taxon>Basidiomycota</taxon>
        <taxon>Agaricomycotina</taxon>
        <taxon>Agaricomycetes</taxon>
        <taxon>Agaricomycetidae</taxon>
        <taxon>Amylocorticiales</taxon>
        <taxon>Amylocorticiaceae</taxon>
        <taxon>Plicatura</taxon>
        <taxon>Plicaturopsis crispa</taxon>
    </lineage>
</organism>
<gene>
    <name evidence="1" type="ORF">PLICRDRAFT_448119</name>
</gene>
<keyword evidence="2" id="KW-1185">Reference proteome</keyword>
<accession>A0A0C9SKF7</accession>
<protein>
    <submittedName>
        <fullName evidence="1">Uncharacterized protein</fullName>
    </submittedName>
</protein>
<sequence>MANHYPMPSRFHYIRFSLSPPCTDPLILRKTIQDAMTQTFGLLSSTYTDVLWIADDGSASVLRVDKGDAATVMAAAVAATNSPRLALVKESPFLPSLLSVDPVF</sequence>
<dbReference type="AlphaFoldDB" id="A0A0C9SKF7"/>
<proteinExistence type="predicted"/>
<evidence type="ECO:0000313" key="2">
    <source>
        <dbReference type="Proteomes" id="UP000053263"/>
    </source>
</evidence>
<name>A0A0C9SKF7_PLICR</name>
<dbReference type="EMBL" id="KN832575">
    <property type="protein sequence ID" value="KII83656.1"/>
    <property type="molecule type" value="Genomic_DNA"/>
</dbReference>